<feature type="domain" description="ABC transmembrane type-1" evidence="12">
    <location>
        <begin position="159"/>
        <end position="365"/>
    </location>
</feature>
<feature type="transmembrane region" description="Helical" evidence="10">
    <location>
        <begin position="42"/>
        <end position="60"/>
    </location>
</feature>
<protein>
    <recommendedName>
        <fullName evidence="10">Phosphate transport system permease protein PstA</fullName>
    </recommendedName>
</protein>
<evidence type="ECO:0000313" key="14">
    <source>
        <dbReference type="Proteomes" id="UP001596074"/>
    </source>
</evidence>
<organism evidence="13 14">
    <name type="scientific">Actinomadura rugatobispora</name>
    <dbReference type="NCBI Taxonomy" id="1994"/>
    <lineage>
        <taxon>Bacteria</taxon>
        <taxon>Bacillati</taxon>
        <taxon>Actinomycetota</taxon>
        <taxon>Actinomycetes</taxon>
        <taxon>Streptosporangiales</taxon>
        <taxon>Thermomonosporaceae</taxon>
        <taxon>Actinomadura</taxon>
    </lineage>
</organism>
<feature type="transmembrane region" description="Helical" evidence="10">
    <location>
        <begin position="348"/>
        <end position="368"/>
    </location>
</feature>
<feature type="transmembrane region" description="Helical" evidence="10">
    <location>
        <begin position="108"/>
        <end position="126"/>
    </location>
</feature>
<dbReference type="InterPro" id="IPR035906">
    <property type="entry name" value="MetI-like_sf"/>
</dbReference>
<evidence type="ECO:0000256" key="2">
    <source>
        <dbReference type="ARBA" id="ARBA00004651"/>
    </source>
</evidence>
<evidence type="ECO:0000259" key="12">
    <source>
        <dbReference type="PROSITE" id="PS50928"/>
    </source>
</evidence>
<dbReference type="InterPro" id="IPR000515">
    <property type="entry name" value="MetI-like"/>
</dbReference>
<dbReference type="RefSeq" id="WP_378287721.1">
    <property type="nucleotide sequence ID" value="NZ_JBHSON010000075.1"/>
</dbReference>
<keyword evidence="8 10" id="KW-1133">Transmembrane helix</keyword>
<dbReference type="SUPFAM" id="SSF161098">
    <property type="entry name" value="MetI-like"/>
    <property type="match status" value="1"/>
</dbReference>
<evidence type="ECO:0000256" key="5">
    <source>
        <dbReference type="ARBA" id="ARBA00022475"/>
    </source>
</evidence>
<proteinExistence type="inferred from homology"/>
<dbReference type="InterPro" id="IPR051408">
    <property type="entry name" value="Phosphate_transprt_permease"/>
</dbReference>
<keyword evidence="9 10" id="KW-0472">Membrane</keyword>
<sequence>MTITRDPGPTAAGTGTGTGRDGGAAPLPRPQRRIRGMTREDVGVLAGCGLSSFTLIWLIFARLSDGAGWLGFLVAWYAAFLVMLYVVTWERRGRLAAADQVAGTVIRTGMLMLVLPLGWLLAFVALEGVPTLRLTFFTTDQTGVTPDMPATAGGALHSIVGTLEQVGMALIWAVPLSVLTAIYLNETRSRLRRPLRILVDAMSGLPSIVAGLFIYAALIIPLEGALFNFNGLMASLALSIIMLPTVTRTIEVVLRLVPQGLREASLALGASRARTVWSVVLPTARTGVTTAVVLGIARTVGETAPLLYTSFGLDLFNANPLAEPQDSLPLFVYSNVQKPSAAAAERGFAGAVVLIGVVLGLFALARYVGRDRSRRRSR</sequence>
<keyword evidence="14" id="KW-1185">Reference proteome</keyword>
<keyword evidence="7 10" id="KW-0812">Transmembrane</keyword>
<feature type="transmembrane region" description="Helical" evidence="10">
    <location>
        <begin position="275"/>
        <end position="297"/>
    </location>
</feature>
<dbReference type="Proteomes" id="UP001596074">
    <property type="component" value="Unassembled WGS sequence"/>
</dbReference>
<comment type="subcellular location">
    <subcellularLocation>
        <location evidence="2 10">Cell membrane</location>
        <topology evidence="2 10">Multi-pass membrane protein</topology>
    </subcellularLocation>
</comment>
<evidence type="ECO:0000256" key="4">
    <source>
        <dbReference type="ARBA" id="ARBA00022448"/>
    </source>
</evidence>
<dbReference type="EMBL" id="JBHSON010000075">
    <property type="protein sequence ID" value="MFC5751759.1"/>
    <property type="molecule type" value="Genomic_DNA"/>
</dbReference>
<evidence type="ECO:0000256" key="8">
    <source>
        <dbReference type="ARBA" id="ARBA00022989"/>
    </source>
</evidence>
<evidence type="ECO:0000256" key="11">
    <source>
        <dbReference type="SAM" id="MobiDB-lite"/>
    </source>
</evidence>
<feature type="transmembrane region" description="Helical" evidence="10">
    <location>
        <begin position="66"/>
        <end position="87"/>
    </location>
</feature>
<feature type="transmembrane region" description="Helical" evidence="10">
    <location>
        <begin position="197"/>
        <end position="220"/>
    </location>
</feature>
<dbReference type="Gene3D" id="1.10.3720.10">
    <property type="entry name" value="MetI-like"/>
    <property type="match status" value="1"/>
</dbReference>
<dbReference type="Pfam" id="PF00528">
    <property type="entry name" value="BPD_transp_1"/>
    <property type="match status" value="1"/>
</dbReference>
<keyword evidence="5 10" id="KW-1003">Cell membrane</keyword>
<feature type="transmembrane region" description="Helical" evidence="10">
    <location>
        <begin position="166"/>
        <end position="185"/>
    </location>
</feature>
<name>A0ABW1A8G1_9ACTN</name>
<evidence type="ECO:0000256" key="3">
    <source>
        <dbReference type="ARBA" id="ARBA00007069"/>
    </source>
</evidence>
<evidence type="ECO:0000256" key="6">
    <source>
        <dbReference type="ARBA" id="ARBA00022592"/>
    </source>
</evidence>
<dbReference type="PANTHER" id="PTHR42922:SF1">
    <property type="entry name" value="PHOSPHATE TRANSPORT SYSTEM PERMEASE PROTEIN PSTA"/>
    <property type="match status" value="1"/>
</dbReference>
<evidence type="ECO:0000313" key="13">
    <source>
        <dbReference type="EMBL" id="MFC5751759.1"/>
    </source>
</evidence>
<feature type="compositionally biased region" description="Low complexity" evidence="11">
    <location>
        <begin position="1"/>
        <end position="13"/>
    </location>
</feature>
<keyword evidence="4" id="KW-0813">Transport</keyword>
<feature type="region of interest" description="Disordered" evidence="11">
    <location>
        <begin position="1"/>
        <end position="30"/>
    </location>
</feature>
<evidence type="ECO:0000256" key="9">
    <source>
        <dbReference type="ARBA" id="ARBA00023136"/>
    </source>
</evidence>
<dbReference type="NCBIfam" id="TIGR00974">
    <property type="entry name" value="3a0107s02c"/>
    <property type="match status" value="1"/>
</dbReference>
<evidence type="ECO:0000256" key="1">
    <source>
        <dbReference type="ARBA" id="ARBA00003510"/>
    </source>
</evidence>
<comment type="function">
    <text evidence="1">Part of the binding-protein-dependent transport system for phosphate; probably responsible for the translocation of the substrate across the membrane.</text>
</comment>
<feature type="transmembrane region" description="Helical" evidence="10">
    <location>
        <begin position="232"/>
        <end position="254"/>
    </location>
</feature>
<accession>A0ABW1A8G1</accession>
<evidence type="ECO:0000256" key="10">
    <source>
        <dbReference type="RuleBase" id="RU363043"/>
    </source>
</evidence>
<dbReference type="PANTHER" id="PTHR42922">
    <property type="entry name" value="PHOSPHATE TRANSPORT SYSTEM PERMEASE PROTEIN PSTA"/>
    <property type="match status" value="1"/>
</dbReference>
<keyword evidence="6" id="KW-0592">Phosphate transport</keyword>
<comment type="similarity">
    <text evidence="3 10">Belongs to the binding-protein-dependent transport system permease family. CysTW subfamily.</text>
</comment>
<dbReference type="CDD" id="cd06261">
    <property type="entry name" value="TM_PBP2"/>
    <property type="match status" value="1"/>
</dbReference>
<evidence type="ECO:0000256" key="7">
    <source>
        <dbReference type="ARBA" id="ARBA00022692"/>
    </source>
</evidence>
<dbReference type="PROSITE" id="PS50928">
    <property type="entry name" value="ABC_TM1"/>
    <property type="match status" value="1"/>
</dbReference>
<gene>
    <name evidence="13" type="primary">pstA</name>
    <name evidence="13" type="ORF">ACFPZN_39615</name>
</gene>
<reference evidence="14" key="1">
    <citation type="journal article" date="2019" name="Int. J. Syst. Evol. Microbiol.">
        <title>The Global Catalogue of Microorganisms (GCM) 10K type strain sequencing project: providing services to taxonomists for standard genome sequencing and annotation.</title>
        <authorList>
            <consortium name="The Broad Institute Genomics Platform"/>
            <consortium name="The Broad Institute Genome Sequencing Center for Infectious Disease"/>
            <person name="Wu L."/>
            <person name="Ma J."/>
        </authorList>
    </citation>
    <scope>NUCLEOTIDE SEQUENCE [LARGE SCALE GENOMIC DNA]</scope>
    <source>
        <strain evidence="14">KCTC 42087</strain>
    </source>
</reference>
<comment type="caution">
    <text evidence="13">The sequence shown here is derived from an EMBL/GenBank/DDBJ whole genome shotgun (WGS) entry which is preliminary data.</text>
</comment>
<dbReference type="InterPro" id="IPR005672">
    <property type="entry name" value="Phosphate_PstA"/>
</dbReference>